<keyword evidence="2" id="KW-0001">2Fe-2S</keyword>
<feature type="domain" description="Rieske" evidence="9">
    <location>
        <begin position="51"/>
        <end position="162"/>
    </location>
</feature>
<dbReference type="GO" id="GO:0051213">
    <property type="term" value="F:dioxygenase activity"/>
    <property type="evidence" value="ECO:0007669"/>
    <property type="project" value="UniProtKB-KW"/>
</dbReference>
<dbReference type="PANTHER" id="PTHR43756:SF1">
    <property type="entry name" value="3-PHENYLPROPIONATE_CINNAMIC ACID DIOXYGENASE SUBUNIT ALPHA"/>
    <property type="match status" value="1"/>
</dbReference>
<keyword evidence="8" id="KW-0520">NAD</keyword>
<sequence>MDARSSAGTVNLAGYLDDRVEAGVVRVDRSIFTDPEIFELEMERIWEGNWIYLAHESQIPNPNDFMTLFMGRQPVILVRSPEGEVNAFINACGHRGTTLVREVRGNRADYSCPFHGWVFDTRGDAKVVFKEDGAGYPDCFDKKNYGLTKVPQVKSYRGFIFGSLNADVLPLEQHLGPATACIDLLADQSPQGLEILKGSSTYTFRGNWKIQAENGVDGYHLYATHGNYVMTTEHRRKLRGDADPVKAMQVGGIDKKKGGFFDLGHGHVMLWGDFPNPTDRPNFSQLAAYTEKFGAQKAHWMVARLRNLLLYPNVFVMDQTSTQIRVFRPISVDETEVTIYGIAPRGESAKDRSHRIRQWEDFFNASGMATPDDIMEFTQSQIAYKAKAARWNDVSRGLKHVHFNEPNEEAASLGIQVQSFGTRLEDEGIMAAQHRWWLETLTHGPQG</sequence>
<dbReference type="PROSITE" id="PS51296">
    <property type="entry name" value="RIESKE"/>
    <property type="match status" value="1"/>
</dbReference>
<gene>
    <name evidence="10" type="ORF">PG2T_10265</name>
</gene>
<dbReference type="PRINTS" id="PR00090">
    <property type="entry name" value="RNGDIOXGNASE"/>
</dbReference>
<dbReference type="AlphaFoldDB" id="A0A1B1YUU6"/>
<dbReference type="InterPro" id="IPR036922">
    <property type="entry name" value="Rieske_2Fe-2S_sf"/>
</dbReference>
<dbReference type="EMBL" id="CP014671">
    <property type="protein sequence ID" value="ANX04522.1"/>
    <property type="molecule type" value="Genomic_DNA"/>
</dbReference>
<evidence type="ECO:0000259" key="9">
    <source>
        <dbReference type="PROSITE" id="PS51296"/>
    </source>
</evidence>
<dbReference type="OrthoDB" id="9769355at2"/>
<proteinExistence type="inferred from homology"/>
<protein>
    <submittedName>
        <fullName evidence="10">Benzoate 1,2-dioxygenase large subunit</fullName>
    </submittedName>
</protein>
<evidence type="ECO:0000256" key="6">
    <source>
        <dbReference type="ARBA" id="ARBA00023004"/>
    </source>
</evidence>
<evidence type="ECO:0000256" key="5">
    <source>
        <dbReference type="ARBA" id="ARBA00023002"/>
    </source>
</evidence>
<name>A0A1B1YUU6_9GAMM</name>
<keyword evidence="7" id="KW-0411">Iron-sulfur</keyword>
<dbReference type="Pfam" id="PF00848">
    <property type="entry name" value="Ring_hydroxyl_A"/>
    <property type="match status" value="1"/>
</dbReference>
<dbReference type="Proteomes" id="UP000092952">
    <property type="component" value="Chromosome"/>
</dbReference>
<dbReference type="SUPFAM" id="SSF55961">
    <property type="entry name" value="Bet v1-like"/>
    <property type="match status" value="1"/>
</dbReference>
<dbReference type="RefSeq" id="WP_068804892.1">
    <property type="nucleotide sequence ID" value="NZ_CP014671.1"/>
</dbReference>
<evidence type="ECO:0000313" key="11">
    <source>
        <dbReference type="Proteomes" id="UP000092952"/>
    </source>
</evidence>
<dbReference type="InterPro" id="IPR015881">
    <property type="entry name" value="ARHD_Rieske_2Fe_2S"/>
</dbReference>
<reference evidence="11" key="1">
    <citation type="submission" date="2016-03" db="EMBL/GenBank/DDBJ databases">
        <title>Complete genome sequence of Solimmundus cernigliae, representing a novel lineage of polycyclic aromatic hydrocarbon degraders within the Gammaproteobacteria.</title>
        <authorList>
            <person name="Singleton D.R."/>
            <person name="Dickey A.N."/>
            <person name="Scholl E.H."/>
            <person name="Wright F.A."/>
            <person name="Aitken M.D."/>
        </authorList>
    </citation>
    <scope>NUCLEOTIDE SEQUENCE [LARGE SCALE GENOMIC DNA]</scope>
    <source>
        <strain evidence="11">TR3.2</strain>
    </source>
</reference>
<keyword evidence="11" id="KW-1185">Reference proteome</keyword>
<dbReference type="Pfam" id="PF00355">
    <property type="entry name" value="Rieske"/>
    <property type="match status" value="1"/>
</dbReference>
<dbReference type="InterPro" id="IPR015879">
    <property type="entry name" value="Ring_hydroxy_dOase_asu_C_dom"/>
</dbReference>
<accession>A0A1B1YUU6</accession>
<organism evidence="10 11">
    <name type="scientific">Immundisolibacter cernigliae</name>
    <dbReference type="NCBI Taxonomy" id="1810504"/>
    <lineage>
        <taxon>Bacteria</taxon>
        <taxon>Pseudomonadati</taxon>
        <taxon>Pseudomonadota</taxon>
        <taxon>Gammaproteobacteria</taxon>
        <taxon>Immundisolibacterales</taxon>
        <taxon>Immundisolibacteraceae</taxon>
        <taxon>Immundisolibacter</taxon>
    </lineage>
</organism>
<evidence type="ECO:0000256" key="1">
    <source>
        <dbReference type="ARBA" id="ARBA00008751"/>
    </source>
</evidence>
<dbReference type="PANTHER" id="PTHR43756">
    <property type="entry name" value="CHOLINE MONOOXYGENASE, CHLOROPLASTIC"/>
    <property type="match status" value="1"/>
</dbReference>
<evidence type="ECO:0000256" key="4">
    <source>
        <dbReference type="ARBA" id="ARBA00022964"/>
    </source>
</evidence>
<dbReference type="InterPro" id="IPR017941">
    <property type="entry name" value="Rieske_2Fe-2S"/>
</dbReference>
<evidence type="ECO:0000256" key="3">
    <source>
        <dbReference type="ARBA" id="ARBA00022723"/>
    </source>
</evidence>
<dbReference type="Gene3D" id="2.102.10.10">
    <property type="entry name" value="Rieske [2Fe-2S] iron-sulphur domain"/>
    <property type="match status" value="1"/>
</dbReference>
<dbReference type="GO" id="GO:0051537">
    <property type="term" value="F:2 iron, 2 sulfur cluster binding"/>
    <property type="evidence" value="ECO:0007669"/>
    <property type="project" value="UniProtKB-KW"/>
</dbReference>
<dbReference type="InterPro" id="IPR001663">
    <property type="entry name" value="Rng_hydr_dOase-A"/>
</dbReference>
<keyword evidence="4 10" id="KW-0223">Dioxygenase</keyword>
<dbReference type="KEGG" id="gbi:PG2T_10265"/>
<dbReference type="Gene3D" id="3.90.380.10">
    <property type="entry name" value="Naphthalene 1,2-dioxygenase Alpha Subunit, Chain A, domain 1"/>
    <property type="match status" value="1"/>
</dbReference>
<dbReference type="SUPFAM" id="SSF50022">
    <property type="entry name" value="ISP domain"/>
    <property type="match status" value="1"/>
</dbReference>
<evidence type="ECO:0000313" key="10">
    <source>
        <dbReference type="EMBL" id="ANX04522.1"/>
    </source>
</evidence>
<dbReference type="GO" id="GO:0005506">
    <property type="term" value="F:iron ion binding"/>
    <property type="evidence" value="ECO:0007669"/>
    <property type="project" value="InterPro"/>
</dbReference>
<dbReference type="CDD" id="cd08879">
    <property type="entry name" value="RHO_alpha_C_AntDO-like"/>
    <property type="match status" value="1"/>
</dbReference>
<dbReference type="STRING" id="1810504.PG2T_10265"/>
<evidence type="ECO:0000256" key="7">
    <source>
        <dbReference type="ARBA" id="ARBA00023014"/>
    </source>
</evidence>
<evidence type="ECO:0000256" key="8">
    <source>
        <dbReference type="ARBA" id="ARBA00023027"/>
    </source>
</evidence>
<keyword evidence="3" id="KW-0479">Metal-binding</keyword>
<dbReference type="InParanoid" id="A0A1B1YUU6"/>
<dbReference type="PROSITE" id="PS00570">
    <property type="entry name" value="RING_HYDROXYL_ALPHA"/>
    <property type="match status" value="1"/>
</dbReference>
<keyword evidence="6" id="KW-0408">Iron</keyword>
<comment type="similarity">
    <text evidence="1">Belongs to the bacterial ring-hydroxylating dioxygenase alpha subunit family.</text>
</comment>
<evidence type="ECO:0000256" key="2">
    <source>
        <dbReference type="ARBA" id="ARBA00022714"/>
    </source>
</evidence>
<keyword evidence="5" id="KW-0560">Oxidoreductase</keyword>